<keyword evidence="3" id="KW-1185">Reference proteome</keyword>
<dbReference type="Pfam" id="PF04908">
    <property type="entry name" value="SH3BGR"/>
    <property type="match status" value="1"/>
</dbReference>
<dbReference type="PANTHER" id="PTHR12232:SF15">
    <property type="entry name" value="SH3 DOMAIN-BINDING GLUTAMIC ACID-RICH PROTEIN HOMOLOG"/>
    <property type="match status" value="1"/>
</dbReference>
<dbReference type="EMBL" id="JBFDAA010000006">
    <property type="protein sequence ID" value="KAL1131466.1"/>
    <property type="molecule type" value="Genomic_DNA"/>
</dbReference>
<reference evidence="2 3" key="1">
    <citation type="submission" date="2024-07" db="EMBL/GenBank/DDBJ databases">
        <title>Chromosome-level genome assembly of the water stick insect Ranatra chinensis (Heteroptera: Nepidae).</title>
        <authorList>
            <person name="Liu X."/>
        </authorList>
    </citation>
    <scope>NUCLEOTIDE SEQUENCE [LARGE SCALE GENOMIC DNA]</scope>
    <source>
        <strain evidence="2">Cailab_2021Rc</strain>
        <tissue evidence="2">Muscle</tissue>
    </source>
</reference>
<dbReference type="Gene3D" id="3.40.30.10">
    <property type="entry name" value="Glutaredoxin"/>
    <property type="match status" value="1"/>
</dbReference>
<organism evidence="2 3">
    <name type="scientific">Ranatra chinensis</name>
    <dbReference type="NCBI Taxonomy" id="642074"/>
    <lineage>
        <taxon>Eukaryota</taxon>
        <taxon>Metazoa</taxon>
        <taxon>Ecdysozoa</taxon>
        <taxon>Arthropoda</taxon>
        <taxon>Hexapoda</taxon>
        <taxon>Insecta</taxon>
        <taxon>Pterygota</taxon>
        <taxon>Neoptera</taxon>
        <taxon>Paraneoptera</taxon>
        <taxon>Hemiptera</taxon>
        <taxon>Heteroptera</taxon>
        <taxon>Panheteroptera</taxon>
        <taxon>Nepomorpha</taxon>
        <taxon>Nepidae</taxon>
        <taxon>Ranatrinae</taxon>
        <taxon>Ranatra</taxon>
    </lineage>
</organism>
<dbReference type="PANTHER" id="PTHR12232">
    <property type="entry name" value="SH3 DOMAIN-BINDING GLUTAMIC ACID-RICH-LIKE PROTEIN"/>
    <property type="match status" value="1"/>
</dbReference>
<accession>A0ABD0YJV1</accession>
<gene>
    <name evidence="2" type="ORF">AAG570_011083</name>
</gene>
<comment type="similarity">
    <text evidence="1">Belongs to the SH3BGR family.</text>
</comment>
<dbReference type="SUPFAM" id="SSF52833">
    <property type="entry name" value="Thioredoxin-like"/>
    <property type="match status" value="1"/>
</dbReference>
<comment type="caution">
    <text evidence="2">The sequence shown here is derived from an EMBL/GenBank/DDBJ whole genome shotgun (WGS) entry which is preliminary data.</text>
</comment>
<dbReference type="InterPro" id="IPR036249">
    <property type="entry name" value="Thioredoxin-like_sf"/>
</dbReference>
<dbReference type="AlphaFoldDB" id="A0ABD0YJV1"/>
<proteinExistence type="inferred from homology"/>
<dbReference type="Proteomes" id="UP001558652">
    <property type="component" value="Unassembled WGS sequence"/>
</dbReference>
<sequence>MILESKNIKYDTIDITEPGKEAEKLFMQEHATAKDSKHPLPPQIFNEDEYCGDYDGFDLANENDELEIFLKMPISAAPVVNGAPKVTPHEVSKEKKNLNNLTTFGFLNFYQRN</sequence>
<name>A0ABD0YJV1_9HEMI</name>
<evidence type="ECO:0000313" key="3">
    <source>
        <dbReference type="Proteomes" id="UP001558652"/>
    </source>
</evidence>
<evidence type="ECO:0000256" key="1">
    <source>
        <dbReference type="ARBA" id="ARBA00007764"/>
    </source>
</evidence>
<dbReference type="InterPro" id="IPR006993">
    <property type="entry name" value="Glut_rich_SH3-bd"/>
</dbReference>
<dbReference type="InterPro" id="IPR051033">
    <property type="entry name" value="SH3BGR"/>
</dbReference>
<evidence type="ECO:0000313" key="2">
    <source>
        <dbReference type="EMBL" id="KAL1131466.1"/>
    </source>
</evidence>
<protein>
    <submittedName>
        <fullName evidence="2">Uncharacterized protein</fullName>
    </submittedName>
</protein>